<dbReference type="Pfam" id="PF10094">
    <property type="entry name" value="DUF2332"/>
    <property type="match status" value="1"/>
</dbReference>
<accession>A0A562IV43</accession>
<gene>
    <name evidence="1" type="ORF">JD78_03265</name>
</gene>
<evidence type="ECO:0008006" key="3">
    <source>
        <dbReference type="Google" id="ProtNLM"/>
    </source>
</evidence>
<name>A0A562IV43_9ACTN</name>
<protein>
    <recommendedName>
        <fullName evidence="3">DUF2332 domain-containing protein</fullName>
    </recommendedName>
</protein>
<organism evidence="1 2">
    <name type="scientific">Modestobacter roseus</name>
    <dbReference type="NCBI Taxonomy" id="1181884"/>
    <lineage>
        <taxon>Bacteria</taxon>
        <taxon>Bacillati</taxon>
        <taxon>Actinomycetota</taxon>
        <taxon>Actinomycetes</taxon>
        <taxon>Geodermatophilales</taxon>
        <taxon>Geodermatophilaceae</taxon>
        <taxon>Modestobacter</taxon>
    </lineage>
</organism>
<comment type="caution">
    <text evidence="1">The sequence shown here is derived from an EMBL/GenBank/DDBJ whole genome shotgun (WGS) entry which is preliminary data.</text>
</comment>
<dbReference type="RefSeq" id="WP_228394997.1">
    <property type="nucleotide sequence ID" value="NZ_ML762483.1"/>
</dbReference>
<evidence type="ECO:0000313" key="2">
    <source>
        <dbReference type="Proteomes" id="UP000321490"/>
    </source>
</evidence>
<dbReference type="Proteomes" id="UP000321490">
    <property type="component" value="Unassembled WGS sequence"/>
</dbReference>
<keyword evidence="2" id="KW-1185">Reference proteome</keyword>
<dbReference type="InterPro" id="IPR011200">
    <property type="entry name" value="UCP012608"/>
</dbReference>
<evidence type="ECO:0000313" key="1">
    <source>
        <dbReference type="EMBL" id="TWH74720.1"/>
    </source>
</evidence>
<proteinExistence type="predicted"/>
<sequence>MRSLDEELTDLADHYRWFAGVEAAPVSPRYAELAAAVARDDDVLAFLGTLPTPKRQANLLLGALQYLHGGPPRDGAELHERVLGDADRLRATMLARATQTNEAARCAALLPLLAGLPGPLALIEVGASAGLCLYPDRYGYEYHRDDDEGGVRVGSASSPVQLSCEVTGRGPVPAAVPRVVRRAGIDLNPLDPADPDDVAWLQALVWPGMDARRDRLTAAAAIAAREPASIVRGDLLAELPGLVAAMPADCTVVVVHTAVLAYLPAAAKEAFVELVGGLPVRWVSQEGVGVLPAVAARLPEAPAAGERRFLLALDGEPLAYTDPHGGRIDWLPAAAALARAGGRQAPSRGSSRACEG</sequence>
<reference evidence="1 2" key="1">
    <citation type="submission" date="2019-07" db="EMBL/GenBank/DDBJ databases">
        <title>R&amp;d 2014.</title>
        <authorList>
            <person name="Klenk H.-P."/>
        </authorList>
    </citation>
    <scope>NUCLEOTIDE SEQUENCE [LARGE SCALE GENOMIC DNA]</scope>
    <source>
        <strain evidence="1 2">DSM 45764</strain>
    </source>
</reference>
<dbReference type="EMBL" id="VLKF01000001">
    <property type="protein sequence ID" value="TWH74720.1"/>
    <property type="molecule type" value="Genomic_DNA"/>
</dbReference>
<dbReference type="AlphaFoldDB" id="A0A562IV43"/>